<name>A0A0G2HD57_9PEZI</name>
<comment type="caution">
    <text evidence="2">The sequence shown here is derived from an EMBL/GenBank/DDBJ whole genome shotgun (WGS) entry which is preliminary data.</text>
</comment>
<evidence type="ECO:0000313" key="2">
    <source>
        <dbReference type="EMBL" id="KKY33098.1"/>
    </source>
</evidence>
<evidence type="ECO:0000313" key="3">
    <source>
        <dbReference type="Proteomes" id="UP000034680"/>
    </source>
</evidence>
<sequence length="418" mass="46118">MECWEILRMNDHLNDWWSKNSAKCGDKGFSQCYLDSAGLITWTCDVLSLSTCTPPPSGQGAKYNSYQEFYVVWNIYTTNQYFANYHQALLNGQAEAIGVVGKIVDTVAPPKDVNANTPLFSPIFGASFGVFTAVATLAAPGVATFLATGLVGGLGGFPIGLANLLFPKTTVETVKWEDISASLSGFVDDYQKNVGAAASLIQKDFDTFYAVTQEGAFCNRLRESLPEKTSFLYRELVKWTFNQAAQARGFFSIKNPGVDPKKLEAETDNFKCGDYDDYGVCTDNKYIYFDGTDSYGMARARDVGADFFPDVLQLAFDSNWTTPRELYIDSQACAFTDEEQQTNATELDTGCVSNTPVCEVDMSVNLNTALYTNNPGSMFTNCPPMLGWGVDLNYYKVHIPYSYLGPLLKAPKVVHNEK</sequence>
<protein>
    <submittedName>
        <fullName evidence="2">Uncharacterized protein</fullName>
    </submittedName>
</protein>
<reference evidence="2 3" key="2">
    <citation type="submission" date="2015-05" db="EMBL/GenBank/DDBJ databases">
        <authorList>
            <person name="Morales-Cruz A."/>
            <person name="Amrine K.C."/>
            <person name="Cantu D."/>
        </authorList>
    </citation>
    <scope>NUCLEOTIDE SEQUENCE [LARGE SCALE GENOMIC DNA]</scope>
    <source>
        <strain evidence="2">DA912</strain>
    </source>
</reference>
<keyword evidence="1" id="KW-0472">Membrane</keyword>
<keyword evidence="1" id="KW-1133">Transmembrane helix</keyword>
<feature type="transmembrane region" description="Helical" evidence="1">
    <location>
        <begin position="119"/>
        <end position="139"/>
    </location>
</feature>
<dbReference type="EMBL" id="LCUC01000258">
    <property type="protein sequence ID" value="KKY33098.1"/>
    <property type="molecule type" value="Genomic_DNA"/>
</dbReference>
<reference evidence="2 3" key="1">
    <citation type="submission" date="2015-05" db="EMBL/GenBank/DDBJ databases">
        <title>Distinctive expansion of gene families associated with plant cell wall degradation and secondary metabolism in the genomes of grapevine trunk pathogens.</title>
        <authorList>
            <person name="Lawrence D.P."/>
            <person name="Travadon R."/>
            <person name="Rolshausen P.E."/>
            <person name="Baumgartner K."/>
        </authorList>
    </citation>
    <scope>NUCLEOTIDE SEQUENCE [LARGE SCALE GENOMIC DNA]</scope>
    <source>
        <strain evidence="2">DA912</strain>
    </source>
</reference>
<feature type="transmembrane region" description="Helical" evidence="1">
    <location>
        <begin position="145"/>
        <end position="166"/>
    </location>
</feature>
<proteinExistence type="predicted"/>
<dbReference type="Proteomes" id="UP000034680">
    <property type="component" value="Unassembled WGS sequence"/>
</dbReference>
<evidence type="ECO:0000256" key="1">
    <source>
        <dbReference type="SAM" id="Phobius"/>
    </source>
</evidence>
<organism evidence="2 3">
    <name type="scientific">Diaporthe ampelina</name>
    <dbReference type="NCBI Taxonomy" id="1214573"/>
    <lineage>
        <taxon>Eukaryota</taxon>
        <taxon>Fungi</taxon>
        <taxon>Dikarya</taxon>
        <taxon>Ascomycota</taxon>
        <taxon>Pezizomycotina</taxon>
        <taxon>Sordariomycetes</taxon>
        <taxon>Sordariomycetidae</taxon>
        <taxon>Diaporthales</taxon>
        <taxon>Diaporthaceae</taxon>
        <taxon>Diaporthe</taxon>
    </lineage>
</organism>
<gene>
    <name evidence="2" type="ORF">UCDDA912_g06922</name>
</gene>
<keyword evidence="3" id="KW-1185">Reference proteome</keyword>
<dbReference type="OrthoDB" id="5345753at2759"/>
<dbReference type="AlphaFoldDB" id="A0A0G2HD57"/>
<keyword evidence="1" id="KW-0812">Transmembrane</keyword>
<accession>A0A0G2HD57</accession>